<reference evidence="1 2" key="1">
    <citation type="submission" date="2023-05" db="EMBL/GenBank/DDBJ databases">
        <title>Novel species of genus Flectobacillus isolated from stream in China.</title>
        <authorList>
            <person name="Lu H."/>
        </authorList>
    </citation>
    <scope>NUCLEOTIDE SEQUENCE [LARGE SCALE GENOMIC DNA]</scope>
    <source>
        <strain evidence="1 2">KCTC 42575</strain>
    </source>
</reference>
<proteinExistence type="predicted"/>
<comment type="caution">
    <text evidence="1">The sequence shown here is derived from an EMBL/GenBank/DDBJ whole genome shotgun (WGS) entry which is preliminary data.</text>
</comment>
<gene>
    <name evidence="1" type="ORF">QM524_09550</name>
</gene>
<dbReference type="RefSeq" id="WP_283344393.1">
    <property type="nucleotide sequence ID" value="NZ_JASHIF010000008.1"/>
</dbReference>
<sequence length="125" mass="14174">MNCKKHILLFFVLTLGYGCLAWGMKSASFVNSGRKAFVAVTNITGTNGAVKNTSPSFVLADDNETEPEQTSDFVSVAGFLPEFSLFFDAFVLPENWVMSHHNVNSFLYPINHLYVLFHEWKYLHF</sequence>
<dbReference type="PROSITE" id="PS51257">
    <property type="entry name" value="PROKAR_LIPOPROTEIN"/>
    <property type="match status" value="1"/>
</dbReference>
<evidence type="ECO:0000313" key="1">
    <source>
        <dbReference type="EMBL" id="MDI9859453.1"/>
    </source>
</evidence>
<dbReference type="Proteomes" id="UP001236507">
    <property type="component" value="Unassembled WGS sequence"/>
</dbReference>
<name>A0ABT6Y8K9_9BACT</name>
<dbReference type="EMBL" id="JASHIF010000008">
    <property type="protein sequence ID" value="MDI9859453.1"/>
    <property type="molecule type" value="Genomic_DNA"/>
</dbReference>
<accession>A0ABT6Y8K9</accession>
<organism evidence="1 2">
    <name type="scientific">Flectobacillus roseus</name>
    <dbReference type="NCBI Taxonomy" id="502259"/>
    <lineage>
        <taxon>Bacteria</taxon>
        <taxon>Pseudomonadati</taxon>
        <taxon>Bacteroidota</taxon>
        <taxon>Cytophagia</taxon>
        <taxon>Cytophagales</taxon>
        <taxon>Flectobacillaceae</taxon>
        <taxon>Flectobacillus</taxon>
    </lineage>
</organism>
<protein>
    <submittedName>
        <fullName evidence="1">Uncharacterized protein</fullName>
    </submittedName>
</protein>
<keyword evidence="2" id="KW-1185">Reference proteome</keyword>
<evidence type="ECO:0000313" key="2">
    <source>
        <dbReference type="Proteomes" id="UP001236507"/>
    </source>
</evidence>